<dbReference type="OrthoDB" id="5524233at2"/>
<protein>
    <recommendedName>
        <fullName evidence="3">RebB like protein</fullName>
    </recommendedName>
</protein>
<dbReference type="Proteomes" id="UP000005801">
    <property type="component" value="Unassembled WGS sequence"/>
</dbReference>
<sequence length="111" mass="11315">MADKVNEQISDSVNQVTVTTIGIAPAQAMATLYQTSSAAAAMALQNAVHAQNNQYAISNAVMVEAVNLVLSSPTAATAASAQQFETALNSVTKFSELLDRVGANKGGKSGG</sequence>
<evidence type="ECO:0000313" key="2">
    <source>
        <dbReference type="Proteomes" id="UP000005801"/>
    </source>
</evidence>
<proteinExistence type="predicted"/>
<accession>A6GI05</accession>
<organism evidence="1 2">
    <name type="scientific">Plesiocystis pacifica SIR-1</name>
    <dbReference type="NCBI Taxonomy" id="391625"/>
    <lineage>
        <taxon>Bacteria</taxon>
        <taxon>Pseudomonadati</taxon>
        <taxon>Myxococcota</taxon>
        <taxon>Polyangia</taxon>
        <taxon>Nannocystales</taxon>
        <taxon>Nannocystaceae</taxon>
        <taxon>Plesiocystis</taxon>
    </lineage>
</organism>
<dbReference type="AlphaFoldDB" id="A6GI05"/>
<keyword evidence="2" id="KW-1185">Reference proteome</keyword>
<dbReference type="RefSeq" id="WP_006976341.1">
    <property type="nucleotide sequence ID" value="NZ_ABCS01000127.1"/>
</dbReference>
<dbReference type="eggNOG" id="ENOG5032CA3">
    <property type="taxonomic scope" value="Bacteria"/>
</dbReference>
<reference evidence="1 2" key="1">
    <citation type="submission" date="2007-06" db="EMBL/GenBank/DDBJ databases">
        <authorList>
            <person name="Shimkets L."/>
            <person name="Ferriera S."/>
            <person name="Johnson J."/>
            <person name="Kravitz S."/>
            <person name="Beeson K."/>
            <person name="Sutton G."/>
            <person name="Rogers Y.-H."/>
            <person name="Friedman R."/>
            <person name="Frazier M."/>
            <person name="Venter J.C."/>
        </authorList>
    </citation>
    <scope>NUCLEOTIDE SEQUENCE [LARGE SCALE GENOMIC DNA]</scope>
    <source>
        <strain evidence="1 2">SIR-1</strain>
    </source>
</reference>
<evidence type="ECO:0008006" key="3">
    <source>
        <dbReference type="Google" id="ProtNLM"/>
    </source>
</evidence>
<gene>
    <name evidence="1" type="ORF">PPSIR1_06476</name>
</gene>
<evidence type="ECO:0000313" key="1">
    <source>
        <dbReference type="EMBL" id="EDM74512.1"/>
    </source>
</evidence>
<comment type="caution">
    <text evidence="1">The sequence shown here is derived from an EMBL/GenBank/DDBJ whole genome shotgun (WGS) entry which is preliminary data.</text>
</comment>
<dbReference type="EMBL" id="ABCS01000127">
    <property type="protein sequence ID" value="EDM74512.1"/>
    <property type="molecule type" value="Genomic_DNA"/>
</dbReference>
<name>A6GI05_9BACT</name>
<dbReference type="Pfam" id="PF11747">
    <property type="entry name" value="RebB"/>
    <property type="match status" value="1"/>
</dbReference>
<dbReference type="STRING" id="391625.PPSIR1_06476"/>
<dbReference type="InterPro" id="IPR021070">
    <property type="entry name" value="Killing_trait_RebB"/>
</dbReference>